<dbReference type="RefSeq" id="WP_088918621.1">
    <property type="nucleotide sequence ID" value="NZ_CP018632.1"/>
</dbReference>
<name>A0A2Z2NPP8_9GAMM</name>
<evidence type="ECO:0000313" key="2">
    <source>
        <dbReference type="EMBL" id="ASJ73426.1"/>
    </source>
</evidence>
<accession>A0A2Z2NPP8</accession>
<proteinExistence type="predicted"/>
<keyword evidence="1" id="KW-0812">Transmembrane</keyword>
<keyword evidence="1" id="KW-1133">Transmembrane helix</keyword>
<sequence>MPKSDFRTRKRAAIFSLRDEQVSAQHTAVWGRAVALLLIALLVTIMVPWPGPLYLYLLLLVFALLGYGAWLISIGQVW</sequence>
<dbReference type="AlphaFoldDB" id="A0A2Z2NPP8"/>
<protein>
    <submittedName>
        <fullName evidence="2">Uncharacterized protein</fullName>
    </submittedName>
</protein>
<keyword evidence="3" id="KW-1185">Reference proteome</keyword>
<dbReference type="Proteomes" id="UP000250079">
    <property type="component" value="Chromosome"/>
</dbReference>
<dbReference type="EMBL" id="CP018632">
    <property type="protein sequence ID" value="ASJ73426.1"/>
    <property type="molecule type" value="Genomic_DNA"/>
</dbReference>
<keyword evidence="1" id="KW-0472">Membrane</keyword>
<evidence type="ECO:0000256" key="1">
    <source>
        <dbReference type="SAM" id="Phobius"/>
    </source>
</evidence>
<dbReference type="KEGG" id="gai:IMCC3135_16720"/>
<organism evidence="2 3">
    <name type="scientific">Granulosicoccus antarcticus IMCC3135</name>
    <dbReference type="NCBI Taxonomy" id="1192854"/>
    <lineage>
        <taxon>Bacteria</taxon>
        <taxon>Pseudomonadati</taxon>
        <taxon>Pseudomonadota</taxon>
        <taxon>Gammaproteobacteria</taxon>
        <taxon>Chromatiales</taxon>
        <taxon>Granulosicoccaceae</taxon>
        <taxon>Granulosicoccus</taxon>
    </lineage>
</organism>
<feature type="transmembrane region" description="Helical" evidence="1">
    <location>
        <begin position="53"/>
        <end position="72"/>
    </location>
</feature>
<evidence type="ECO:0000313" key="3">
    <source>
        <dbReference type="Proteomes" id="UP000250079"/>
    </source>
</evidence>
<feature type="transmembrane region" description="Helical" evidence="1">
    <location>
        <begin position="29"/>
        <end position="47"/>
    </location>
</feature>
<gene>
    <name evidence="2" type="ORF">IMCC3135_16720</name>
</gene>
<reference evidence="2 3" key="1">
    <citation type="submission" date="2016-12" db="EMBL/GenBank/DDBJ databases">
        <authorList>
            <person name="Song W.-J."/>
            <person name="Kurnit D.M."/>
        </authorList>
    </citation>
    <scope>NUCLEOTIDE SEQUENCE [LARGE SCALE GENOMIC DNA]</scope>
    <source>
        <strain evidence="2 3">IMCC3135</strain>
    </source>
</reference>